<dbReference type="SUPFAM" id="SSF53383">
    <property type="entry name" value="PLP-dependent transferases"/>
    <property type="match status" value="1"/>
</dbReference>
<keyword evidence="4" id="KW-0032">Aminotransferase</keyword>
<comment type="similarity">
    <text evidence="3">Belongs to the DegT/DnrJ/EryC1 family.</text>
</comment>
<dbReference type="Proteomes" id="UP000317371">
    <property type="component" value="Unassembled WGS sequence"/>
</dbReference>
<dbReference type="PANTHER" id="PTHR30244:SF34">
    <property type="entry name" value="DTDP-4-AMINO-4,6-DIDEOXYGALACTOSE TRANSAMINASE"/>
    <property type="match status" value="1"/>
</dbReference>
<proteinExistence type="inferred from homology"/>
<dbReference type="RefSeq" id="WP_141612336.1">
    <property type="nucleotide sequence ID" value="NZ_VIGC02000043.1"/>
</dbReference>
<dbReference type="AlphaFoldDB" id="A0A540V962"/>
<dbReference type="InParanoid" id="A0A540V962"/>
<evidence type="ECO:0000256" key="1">
    <source>
        <dbReference type="PIRSR" id="PIRSR000390-1"/>
    </source>
</evidence>
<dbReference type="PANTHER" id="PTHR30244">
    <property type="entry name" value="TRANSAMINASE"/>
    <property type="match status" value="1"/>
</dbReference>
<feature type="active site" description="Proton acceptor" evidence="1">
    <location>
        <position position="145"/>
    </location>
</feature>
<accession>A0A540V962</accession>
<dbReference type="Gene3D" id="3.90.1150.10">
    <property type="entry name" value="Aspartate Aminotransferase, domain 1"/>
    <property type="match status" value="1"/>
</dbReference>
<keyword evidence="2 3" id="KW-0663">Pyridoxal phosphate</keyword>
<dbReference type="InterPro" id="IPR015421">
    <property type="entry name" value="PyrdxlP-dep_Trfase_major"/>
</dbReference>
<feature type="modified residue" description="N6-(pyridoxal phosphate)lysine" evidence="2">
    <location>
        <position position="145"/>
    </location>
</feature>
<evidence type="ECO:0000313" key="4">
    <source>
        <dbReference type="EMBL" id="TQE93309.1"/>
    </source>
</evidence>
<organism evidence="4 5">
    <name type="scientific">Litorilinea aerophila</name>
    <dbReference type="NCBI Taxonomy" id="1204385"/>
    <lineage>
        <taxon>Bacteria</taxon>
        <taxon>Bacillati</taxon>
        <taxon>Chloroflexota</taxon>
        <taxon>Caldilineae</taxon>
        <taxon>Caldilineales</taxon>
        <taxon>Caldilineaceae</taxon>
        <taxon>Litorilinea</taxon>
    </lineage>
</organism>
<keyword evidence="4" id="KW-0808">Transferase</keyword>
<dbReference type="GO" id="GO:0000271">
    <property type="term" value="P:polysaccharide biosynthetic process"/>
    <property type="evidence" value="ECO:0007669"/>
    <property type="project" value="TreeGrafter"/>
</dbReference>
<dbReference type="InterPro" id="IPR015424">
    <property type="entry name" value="PyrdxlP-dep_Trfase"/>
</dbReference>
<dbReference type="Pfam" id="PF01041">
    <property type="entry name" value="DegT_DnrJ_EryC1"/>
    <property type="match status" value="2"/>
</dbReference>
<evidence type="ECO:0000256" key="3">
    <source>
        <dbReference type="RuleBase" id="RU004508"/>
    </source>
</evidence>
<dbReference type="InterPro" id="IPR000653">
    <property type="entry name" value="DegT/StrS_aminotransferase"/>
</dbReference>
<protein>
    <submittedName>
        <fullName evidence="4">DegT/DnrJ/EryC1/StrS aminotransferase family protein</fullName>
    </submittedName>
</protein>
<dbReference type="PIRSF" id="PIRSF000390">
    <property type="entry name" value="PLP_StrS"/>
    <property type="match status" value="1"/>
</dbReference>
<comment type="caution">
    <text evidence="4">The sequence shown here is derived from an EMBL/GenBank/DDBJ whole genome shotgun (WGS) entry which is preliminary data.</text>
</comment>
<gene>
    <name evidence="4" type="ORF">FKZ61_22055</name>
</gene>
<dbReference type="GO" id="GO:0008483">
    <property type="term" value="F:transaminase activity"/>
    <property type="evidence" value="ECO:0007669"/>
    <property type="project" value="UniProtKB-KW"/>
</dbReference>
<dbReference type="OrthoDB" id="9810913at2"/>
<evidence type="ECO:0000313" key="5">
    <source>
        <dbReference type="Proteomes" id="UP000317371"/>
    </source>
</evidence>
<dbReference type="EMBL" id="VIGC01000043">
    <property type="protein sequence ID" value="TQE93309.1"/>
    <property type="molecule type" value="Genomic_DNA"/>
</dbReference>
<sequence length="374" mass="41729">MNVKLGSSHEHCELFFYRGRVALYAILRSLGVEDGDEVVVQAFTCVAVPEGIMATGARPVWVDIEANGYNIDPEDLRRKLTSCTRAIIVQHTYGIPANMEGILAVAEEAEIPVIEDCCHTLVSTYKGKQVGSFGVASFYSFEWGKPIVAGIGGSAVVNDPVLCERLHDAYTNYRVPGIIKAVRIQLQYYAFGLLYRPRLYWPVRALFRRLGAIGLAESNYNPVSSDNIAEDFSLRMIPSLQERLKRKLAGIDAYTQHCRRVADEYRKRIRSDAIIHPVYPDGVDVVFARYPLRVSNKVNLLKAARKANVELSDWYTTPVHPLQGDELKLVHYEPGSCPNAEKRCEEVVALPTHSAVSTRDVNRAVNFLNSVGEG</sequence>
<dbReference type="InterPro" id="IPR015422">
    <property type="entry name" value="PyrdxlP-dep_Trfase_small"/>
</dbReference>
<keyword evidence="5" id="KW-1185">Reference proteome</keyword>
<dbReference type="Gene3D" id="3.40.640.10">
    <property type="entry name" value="Type I PLP-dependent aspartate aminotransferase-like (Major domain)"/>
    <property type="match status" value="1"/>
</dbReference>
<reference evidence="4 5" key="1">
    <citation type="submission" date="2019-06" db="EMBL/GenBank/DDBJ databases">
        <title>Genome sequence of Litorilinea aerophila BAA-2444.</title>
        <authorList>
            <person name="Maclea K.S."/>
            <person name="Maurais E.G."/>
            <person name="Iannazzi L.C."/>
        </authorList>
    </citation>
    <scope>NUCLEOTIDE SEQUENCE [LARGE SCALE GENOMIC DNA]</scope>
    <source>
        <strain evidence="4 5">ATCC BAA-2444</strain>
    </source>
</reference>
<name>A0A540V962_9CHLR</name>
<evidence type="ECO:0000256" key="2">
    <source>
        <dbReference type="PIRSR" id="PIRSR000390-2"/>
    </source>
</evidence>
<dbReference type="GO" id="GO:0030170">
    <property type="term" value="F:pyridoxal phosphate binding"/>
    <property type="evidence" value="ECO:0007669"/>
    <property type="project" value="TreeGrafter"/>
</dbReference>